<feature type="domain" description="DUF11" evidence="2">
    <location>
        <begin position="1954"/>
        <end position="2001"/>
    </location>
</feature>
<proteinExistence type="predicted"/>
<evidence type="ECO:0000313" key="4">
    <source>
        <dbReference type="EMBL" id="EFV94479.1"/>
    </source>
</evidence>
<feature type="domain" description="SpaA-like prealbumin fold" evidence="3">
    <location>
        <begin position="1370"/>
        <end position="1478"/>
    </location>
</feature>
<sequence>MTLASFALPVSAGIAEVKYSTHFDGTPNFDSADGPGLDSGPRNDIVRTHDEFQYLVQLATDDAEKDLRIQLVMPQHAGKQVAVWSYLPTACKRGSTLSTDKRTIDCRLGDVASAGTLAVYFQGVVLGSSGNGDKITPPSLEVSANGQVQPGPASLPNTLTVSAAPFYDVVVQQSVGGPQGYRRGSGPGGKDGFYHQMLIGLTARNPHGHGLKGVEQLAPTSPIEVDLDVGGYPPSVAVANWHANLPANTGNRPTGSFADGCGSPSNGRPSPLISNGFGMYYRVMDQGPTPSTANNYVANGGDCRTVTSDRNHVQLALDGVDTALRHIPTILLPDGRKLPTNQEAWVANKALLLWTSIEDYPLNQDIYHTMTLRSVSGQSITGQSISGDQASNNKDTYKLRNEASGNTAKQFQPDESLPMPYRTVRDPTMTSGSIVNQMSHGQTVASRLGYSAFGAIAHENVSLCDIIDRTAFDIGQNFTALITANVPAPDISYQYGVPASGSPYFASTDSAHSEYEGLAGVPRSVPGTSEYSRASCLDPGIRWYATPQEAEAAGGLVYVRGNIRNLPAANDSSMRIGGLILRETWASTIEVQTPTRSIRQAGAPIAAGSIIRNRAELRSDTLPNLAKSITNWDHLRVVNRQTTTRPTKKVIAPANATTAPVPAGTVITYQITPYYATVNKPVPGTITVTDILPTGLKYVADSARFDGQQLEPTIQNDKPAKGLTTLTWKLENRTPFLGVHSDAAAQPPLTYKARTSQTLLDGTKLRNDVATSGGEYDAASDCTYEVGKGFGKCVKSAFAEVTVQTPPGFVLEKTSSQTSITPGDDFDYSISFASIGQDTLAPNLPDIIDILPFVGDGEDNHALSFSGRTPASSFEPGAYTLKSVVPSSLDPNARIYYTKRPPHEIHNDPRDDSNRLVGGTTRWCLATELGTTGCPQTIGESTAIRVSPTLANLPRNTPYTIQLILGSHPVLAYPGNVFANRAGSRPVDPASSLLFVASQSNMQVRVRDHMSRLAGRVFADLDQNHVLDTADWALANRCITLQGTTSRGEAMTFSMRTDADGRYEFAEGARNKIHYNADCSGTPLPYFGGLLAGTYTVSKPAASGALSNGLAFLGTQAGSTTPNGTVQENRIAQITVARGAALQDYDFTEVPVRPRLTLVASVTNNHGATATADSVQLSATGADTAAGTIVQGNSGSSPVTQTTVPAGNYTLSAQELSDYNPASWQCVINGQAPVAGTNLTLAWGDQATCTASYEDQPKPAHLTLVSQVTNNHGGKASATDMTLSASHTDNGNTTTVSGTSGASTITRIEAANGTWTLASTALAGYTHGEWQCAIDGGAPASGNTLTLQRGQDAVCTINYEDQPPPPPQKKPTYLTLVSEIGNRHGGTKTTADLTLGASHTDDTGTTTALEGASGKPSITRVEVPTGAWTLSSAELGGYQRGEWSCTITPHADSTDKAVKQSSGNALSLAEGDEAVCTVRYEDVAPRLTLVGEVSNRHGGKASASDVTLQASQDHADGTSTTVSGISGSKAVTQVEVAHGDWTLSSSALNGYRHGDWQCAIDGGSARTGNSVALTHGQQAVCTIRYEDMPAQLTLVNIVTNQNGHTAKAEDFPLSAQGPTPLNGQSGSASVTGAGVLPGAYTLRADALPEYGSTPWSCNGGQLADSVLTIRSGEHVTCTIEHIDQPVSLTLDVDVVNEHGGTASKEDIALSATNVANPDDSISGISKTAAVTARQVKPGVFELQVPNLPRGYRVSKWVCTGGTLQDNILTLANREFAKCRVELKDIPASLKLAKAVDGSARLVAGTANEYDVAYTLTVSHEGGIAGVYDLVDAPAFDSDVEIVSATILRNDQPLNVTPSAVTGAGAAQARRQWPLASQQSLAIGASDVYRMTFRVRVPFEGSTANDRCQAAGDGAGHGLFNAATLTRQQGGQASGEPLSAQACLDTPEPVLAATLSIDKTSTSRSVEMGDLITYQLRIRNNGKSPALSPKVIDRLPRGFRFEPGSVRITNARATQVQMQG</sequence>
<dbReference type="NCBIfam" id="TIGR01451">
    <property type="entry name" value="B_ant_repeat"/>
    <property type="match status" value="1"/>
</dbReference>
<dbReference type="Gene3D" id="2.60.40.10">
    <property type="entry name" value="Immunoglobulins"/>
    <property type="match status" value="1"/>
</dbReference>
<feature type="domain" description="SpaA-like prealbumin fold" evidence="3">
    <location>
        <begin position="1482"/>
        <end position="1583"/>
    </location>
</feature>
<feature type="domain" description="SpaA-like prealbumin fold" evidence="3">
    <location>
        <begin position="1587"/>
        <end position="1679"/>
    </location>
</feature>
<dbReference type="PANTHER" id="PTHR34819">
    <property type="entry name" value="LARGE CYSTEINE-RICH PERIPLASMIC PROTEIN OMCB"/>
    <property type="match status" value="1"/>
</dbReference>
<dbReference type="InterPro" id="IPR045826">
    <property type="entry name" value="SpaA_PFL_dom_2"/>
</dbReference>
<dbReference type="Proteomes" id="UP000011021">
    <property type="component" value="Unassembled WGS sequence"/>
</dbReference>
<comment type="caution">
    <text evidence="4">The sequence shown here is derived from an EMBL/GenBank/DDBJ whole genome shotgun (WGS) entry which is preliminary data.</text>
</comment>
<dbReference type="InterPro" id="IPR047589">
    <property type="entry name" value="DUF11_rpt"/>
</dbReference>
<dbReference type="InterPro" id="IPR013783">
    <property type="entry name" value="Ig-like_fold"/>
</dbReference>
<dbReference type="Pfam" id="PF01345">
    <property type="entry name" value="DUF11"/>
    <property type="match status" value="1"/>
</dbReference>
<organism evidence="4 5">
    <name type="scientific">Lautropia mirabilis ATCC 51599</name>
    <dbReference type="NCBI Taxonomy" id="887898"/>
    <lineage>
        <taxon>Bacteria</taxon>
        <taxon>Pseudomonadati</taxon>
        <taxon>Pseudomonadota</taxon>
        <taxon>Betaproteobacteria</taxon>
        <taxon>Burkholderiales</taxon>
        <taxon>Burkholderiaceae</taxon>
        <taxon>Lautropia</taxon>
    </lineage>
</organism>
<dbReference type="HOGENOM" id="CLU_233611_0_0_4"/>
<dbReference type="InterPro" id="IPR001434">
    <property type="entry name" value="OmcB-like_DUF11"/>
</dbReference>
<feature type="non-terminal residue" evidence="4">
    <location>
        <position position="2019"/>
    </location>
</feature>
<protein>
    <submittedName>
        <fullName evidence="4">Conserved repeat protein</fullName>
    </submittedName>
</protein>
<evidence type="ECO:0000256" key="1">
    <source>
        <dbReference type="SAM" id="MobiDB-lite"/>
    </source>
</evidence>
<dbReference type="STRING" id="887898.HMPREF0551_1796"/>
<reference evidence="4 5" key="1">
    <citation type="submission" date="2010-12" db="EMBL/GenBank/DDBJ databases">
        <authorList>
            <person name="Muzny D."/>
            <person name="Qin X."/>
            <person name="Deng J."/>
            <person name="Jiang H."/>
            <person name="Liu Y."/>
            <person name="Qu J."/>
            <person name="Song X.-Z."/>
            <person name="Zhang L."/>
            <person name="Thornton R."/>
            <person name="Coyle M."/>
            <person name="Francisco L."/>
            <person name="Jackson L."/>
            <person name="Javaid M."/>
            <person name="Korchina V."/>
            <person name="Kovar C."/>
            <person name="Mata R."/>
            <person name="Mathew T."/>
            <person name="Ngo R."/>
            <person name="Nguyen L."/>
            <person name="Nguyen N."/>
            <person name="Okwuonu G."/>
            <person name="Ongeri F."/>
            <person name="Pham C."/>
            <person name="Simmons D."/>
            <person name="Wilczek-Boney K."/>
            <person name="Hale W."/>
            <person name="Jakkamsetti A."/>
            <person name="Pham P."/>
            <person name="Ruth R."/>
            <person name="San Lucas F."/>
            <person name="Warren J."/>
            <person name="Zhang J."/>
            <person name="Zhao Z."/>
            <person name="Zhou C."/>
            <person name="Zhu D."/>
            <person name="Lee S."/>
            <person name="Bess C."/>
            <person name="Blankenburg K."/>
            <person name="Forbes L."/>
            <person name="Fu Q."/>
            <person name="Gubbala S."/>
            <person name="Hirani K."/>
            <person name="Jayaseelan J.C."/>
            <person name="Lara F."/>
            <person name="Munidasa M."/>
            <person name="Palculict T."/>
            <person name="Patil S."/>
            <person name="Pu L.-L."/>
            <person name="Saada N."/>
            <person name="Tang L."/>
            <person name="Weissenberger G."/>
            <person name="Zhu Y."/>
            <person name="Hemphill L."/>
            <person name="Shang Y."/>
            <person name="Youmans B."/>
            <person name="Ayvaz T."/>
            <person name="Ross M."/>
            <person name="Santibanez J."/>
            <person name="Aqrawi P."/>
            <person name="Gross S."/>
            <person name="Joshi V."/>
            <person name="Fowler G."/>
            <person name="Nazareth L."/>
            <person name="Reid J."/>
            <person name="Worley K."/>
            <person name="Petrosino J."/>
            <person name="Highlander S."/>
            <person name="Gibbs R."/>
        </authorList>
    </citation>
    <scope>NUCLEOTIDE SEQUENCE [LARGE SCALE GENOMIC DNA]</scope>
    <source>
        <strain evidence="4 5">ATCC 51599</strain>
    </source>
</reference>
<dbReference type="InterPro" id="IPR051172">
    <property type="entry name" value="Chlamydia_OmcB"/>
</dbReference>
<feature type="region of interest" description="Disordered" evidence="1">
    <location>
        <begin position="1386"/>
        <end position="1416"/>
    </location>
</feature>
<dbReference type="EMBL" id="AEQP01000019">
    <property type="protein sequence ID" value="EFV94479.1"/>
    <property type="molecule type" value="Genomic_DNA"/>
</dbReference>
<feature type="domain" description="SpaA-like prealbumin fold" evidence="3">
    <location>
        <begin position="1683"/>
        <end position="1779"/>
    </location>
</feature>
<dbReference type="PANTHER" id="PTHR34819:SF3">
    <property type="entry name" value="CELL SURFACE PROTEIN"/>
    <property type="match status" value="1"/>
</dbReference>
<feature type="domain" description="SpaA-like prealbumin fold" evidence="3">
    <location>
        <begin position="1155"/>
        <end position="1250"/>
    </location>
</feature>
<keyword evidence="5" id="KW-1185">Reference proteome</keyword>
<dbReference type="eggNOG" id="COG1361">
    <property type="taxonomic scope" value="Bacteria"/>
</dbReference>
<name>E7RYN2_9BURK</name>
<feature type="region of interest" description="Disordered" evidence="1">
    <location>
        <begin position="1496"/>
        <end position="1524"/>
    </location>
</feature>
<evidence type="ECO:0000259" key="3">
    <source>
        <dbReference type="Pfam" id="PF19403"/>
    </source>
</evidence>
<feature type="domain" description="SpaA-like prealbumin fold" evidence="3">
    <location>
        <begin position="1258"/>
        <end position="1357"/>
    </location>
</feature>
<dbReference type="Pfam" id="PF19403">
    <property type="entry name" value="SpaA_2"/>
    <property type="match status" value="6"/>
</dbReference>
<gene>
    <name evidence="4" type="ORF">HMPREF0551_1796</name>
</gene>
<accession>E7RYN2</accession>
<evidence type="ECO:0000313" key="5">
    <source>
        <dbReference type="Proteomes" id="UP000011021"/>
    </source>
</evidence>
<evidence type="ECO:0000259" key="2">
    <source>
        <dbReference type="Pfam" id="PF01345"/>
    </source>
</evidence>